<evidence type="ECO:0000313" key="2">
    <source>
        <dbReference type="Proteomes" id="UP001195483"/>
    </source>
</evidence>
<accession>A0AAE0WAU3</accession>
<reference evidence="1" key="1">
    <citation type="journal article" date="2021" name="Genome Biol. Evol.">
        <title>A High-Quality Reference Genome for a Parasitic Bivalve with Doubly Uniparental Inheritance (Bivalvia: Unionida).</title>
        <authorList>
            <person name="Smith C.H."/>
        </authorList>
    </citation>
    <scope>NUCLEOTIDE SEQUENCE</scope>
    <source>
        <strain evidence="1">CHS0354</strain>
    </source>
</reference>
<dbReference type="Proteomes" id="UP001195483">
    <property type="component" value="Unassembled WGS sequence"/>
</dbReference>
<sequence>YLKVSFSITDTYYPTHSSYSSYYPAQSHSYYGGFKKREPVNKASQETDIETLKDLVNKILEEK</sequence>
<proteinExistence type="predicted"/>
<gene>
    <name evidence="1" type="ORF">CHS0354_000043</name>
</gene>
<dbReference type="EMBL" id="JAEAOA010000030">
    <property type="protein sequence ID" value="KAK3606630.1"/>
    <property type="molecule type" value="Genomic_DNA"/>
</dbReference>
<reference evidence="1" key="2">
    <citation type="journal article" date="2021" name="Genome Biol. Evol.">
        <title>Developing a high-quality reference genome for a parasitic bivalve with doubly uniparental inheritance (Bivalvia: Unionida).</title>
        <authorList>
            <person name="Smith C.H."/>
        </authorList>
    </citation>
    <scope>NUCLEOTIDE SEQUENCE</scope>
    <source>
        <strain evidence="1">CHS0354</strain>
        <tissue evidence="1">Mantle</tissue>
    </source>
</reference>
<comment type="caution">
    <text evidence="1">The sequence shown here is derived from an EMBL/GenBank/DDBJ whole genome shotgun (WGS) entry which is preliminary data.</text>
</comment>
<reference evidence="1" key="3">
    <citation type="submission" date="2023-05" db="EMBL/GenBank/DDBJ databases">
        <authorList>
            <person name="Smith C.H."/>
        </authorList>
    </citation>
    <scope>NUCLEOTIDE SEQUENCE</scope>
    <source>
        <strain evidence="1">CHS0354</strain>
        <tissue evidence="1">Mantle</tissue>
    </source>
</reference>
<protein>
    <submittedName>
        <fullName evidence="1">Uncharacterized protein</fullName>
    </submittedName>
</protein>
<feature type="non-terminal residue" evidence="1">
    <location>
        <position position="63"/>
    </location>
</feature>
<name>A0AAE0WAU3_9BIVA</name>
<organism evidence="1 2">
    <name type="scientific">Potamilus streckersoni</name>
    <dbReference type="NCBI Taxonomy" id="2493646"/>
    <lineage>
        <taxon>Eukaryota</taxon>
        <taxon>Metazoa</taxon>
        <taxon>Spiralia</taxon>
        <taxon>Lophotrochozoa</taxon>
        <taxon>Mollusca</taxon>
        <taxon>Bivalvia</taxon>
        <taxon>Autobranchia</taxon>
        <taxon>Heteroconchia</taxon>
        <taxon>Palaeoheterodonta</taxon>
        <taxon>Unionida</taxon>
        <taxon>Unionoidea</taxon>
        <taxon>Unionidae</taxon>
        <taxon>Ambleminae</taxon>
        <taxon>Lampsilini</taxon>
        <taxon>Potamilus</taxon>
    </lineage>
</organism>
<evidence type="ECO:0000313" key="1">
    <source>
        <dbReference type="EMBL" id="KAK3606630.1"/>
    </source>
</evidence>
<keyword evidence="2" id="KW-1185">Reference proteome</keyword>
<dbReference type="AlphaFoldDB" id="A0AAE0WAU3"/>